<dbReference type="Gene3D" id="1.25.40.10">
    <property type="entry name" value="Tetratricopeptide repeat domain"/>
    <property type="match status" value="1"/>
</dbReference>
<dbReference type="EMBL" id="MTCZ01000028">
    <property type="protein sequence ID" value="OWP84562.1"/>
    <property type="molecule type" value="Genomic_DNA"/>
</dbReference>
<protein>
    <recommendedName>
        <fullName evidence="2">histidine kinase</fullName>
        <ecNumber evidence="2">2.7.13.3</ecNumber>
    </recommendedName>
</protein>
<dbReference type="InterPro" id="IPR011990">
    <property type="entry name" value="TPR-like_helical_dom_sf"/>
</dbReference>
<dbReference type="SUPFAM" id="SSF55874">
    <property type="entry name" value="ATPase domain of HSP90 chaperone/DNA topoisomerase II/histidine kinase"/>
    <property type="match status" value="1"/>
</dbReference>
<evidence type="ECO:0000313" key="10">
    <source>
        <dbReference type="Proteomes" id="UP000197768"/>
    </source>
</evidence>
<feature type="domain" description="Response regulatory" evidence="8">
    <location>
        <begin position="610"/>
        <end position="724"/>
    </location>
</feature>
<evidence type="ECO:0000256" key="1">
    <source>
        <dbReference type="ARBA" id="ARBA00000085"/>
    </source>
</evidence>
<dbReference type="CDD" id="cd17546">
    <property type="entry name" value="REC_hyHK_CKI1_RcsC-like"/>
    <property type="match status" value="1"/>
</dbReference>
<dbReference type="Pfam" id="PF02518">
    <property type="entry name" value="HATPase_c"/>
    <property type="match status" value="1"/>
</dbReference>
<evidence type="ECO:0000256" key="6">
    <source>
        <dbReference type="SAM" id="Phobius"/>
    </source>
</evidence>
<name>A0A246GJU4_9FLAO</name>
<feature type="domain" description="Histidine kinase" evidence="7">
    <location>
        <begin position="370"/>
        <end position="590"/>
    </location>
</feature>
<dbReference type="SUPFAM" id="SSF52172">
    <property type="entry name" value="CheY-like"/>
    <property type="match status" value="1"/>
</dbReference>
<dbReference type="Pfam" id="PF00072">
    <property type="entry name" value="Response_reg"/>
    <property type="match status" value="1"/>
</dbReference>
<keyword evidence="6" id="KW-0472">Membrane</keyword>
<reference evidence="9 10" key="1">
    <citation type="journal article" date="2017" name="Infect. Genet. Evol.">
        <title>Comparative genome analysis of fish pathogen Flavobacterium columnare reveals extensive sequence diversity within the species.</title>
        <authorList>
            <person name="Kayansamruaj P."/>
            <person name="Dong H.T."/>
            <person name="Hirono I."/>
            <person name="Kondo H."/>
            <person name="Senapin S."/>
            <person name="Rodkhum C."/>
        </authorList>
    </citation>
    <scope>NUCLEOTIDE SEQUENCE [LARGE SCALE GENOMIC DNA]</scope>
    <source>
        <strain evidence="9 10">1215</strain>
    </source>
</reference>
<comment type="catalytic activity">
    <reaction evidence="1">
        <text>ATP + protein L-histidine = ADP + protein N-phospho-L-histidine.</text>
        <dbReference type="EC" id="2.7.13.3"/>
    </reaction>
</comment>
<dbReference type="Gene3D" id="1.10.287.130">
    <property type="match status" value="1"/>
</dbReference>
<dbReference type="InterPro" id="IPR003594">
    <property type="entry name" value="HATPase_dom"/>
</dbReference>
<dbReference type="InterPro" id="IPR003661">
    <property type="entry name" value="HisK_dim/P_dom"/>
</dbReference>
<dbReference type="PROSITE" id="PS50109">
    <property type="entry name" value="HIS_KIN"/>
    <property type="match status" value="1"/>
</dbReference>
<dbReference type="SMART" id="SM00388">
    <property type="entry name" value="HisKA"/>
    <property type="match status" value="1"/>
</dbReference>
<dbReference type="PANTHER" id="PTHR45339:SF5">
    <property type="entry name" value="HISTIDINE KINASE"/>
    <property type="match status" value="1"/>
</dbReference>
<dbReference type="InterPro" id="IPR036097">
    <property type="entry name" value="HisK_dim/P_sf"/>
</dbReference>
<dbReference type="AlphaFoldDB" id="A0A246GJU4"/>
<dbReference type="GO" id="GO:0000155">
    <property type="term" value="F:phosphorelay sensor kinase activity"/>
    <property type="evidence" value="ECO:0007669"/>
    <property type="project" value="InterPro"/>
</dbReference>
<dbReference type="SMART" id="SM00448">
    <property type="entry name" value="REC"/>
    <property type="match status" value="1"/>
</dbReference>
<dbReference type="EC" id="2.7.13.3" evidence="2"/>
<dbReference type="SUPFAM" id="SSF47384">
    <property type="entry name" value="Homodimeric domain of signal transducing histidine kinase"/>
    <property type="match status" value="1"/>
</dbReference>
<dbReference type="Pfam" id="PF00512">
    <property type="entry name" value="HisKA"/>
    <property type="match status" value="1"/>
</dbReference>
<organism evidence="9 10">
    <name type="scientific">Flavobacterium davisii</name>
    <dbReference type="NCBI Taxonomy" id="2906077"/>
    <lineage>
        <taxon>Bacteria</taxon>
        <taxon>Pseudomonadati</taxon>
        <taxon>Bacteroidota</taxon>
        <taxon>Flavobacteriia</taxon>
        <taxon>Flavobacteriales</taxon>
        <taxon>Flavobacteriaceae</taxon>
        <taxon>Flavobacterium</taxon>
    </lineage>
</organism>
<feature type="transmembrane region" description="Helical" evidence="6">
    <location>
        <begin position="309"/>
        <end position="330"/>
    </location>
</feature>
<keyword evidence="6" id="KW-0812">Transmembrane</keyword>
<dbReference type="CDD" id="cd16922">
    <property type="entry name" value="HATPase_EvgS-ArcB-TorS-like"/>
    <property type="match status" value="1"/>
</dbReference>
<keyword evidence="6" id="KW-1133">Transmembrane helix</keyword>
<dbReference type="Gene3D" id="3.40.50.2300">
    <property type="match status" value="1"/>
</dbReference>
<dbReference type="SMART" id="SM00387">
    <property type="entry name" value="HATPase_c"/>
    <property type="match status" value="1"/>
</dbReference>
<feature type="coiled-coil region" evidence="5">
    <location>
        <begin position="336"/>
        <end position="363"/>
    </location>
</feature>
<evidence type="ECO:0000256" key="2">
    <source>
        <dbReference type="ARBA" id="ARBA00012438"/>
    </source>
</evidence>
<accession>A0A246GJU4</accession>
<dbReference type="PANTHER" id="PTHR45339">
    <property type="entry name" value="HYBRID SIGNAL TRANSDUCTION HISTIDINE KINASE J"/>
    <property type="match status" value="1"/>
</dbReference>
<evidence type="ECO:0000313" key="9">
    <source>
        <dbReference type="EMBL" id="OWP84562.1"/>
    </source>
</evidence>
<dbReference type="FunFam" id="3.30.565.10:FF:000010">
    <property type="entry name" value="Sensor histidine kinase RcsC"/>
    <property type="match status" value="1"/>
</dbReference>
<dbReference type="PRINTS" id="PR00344">
    <property type="entry name" value="BCTRLSENSOR"/>
</dbReference>
<keyword evidence="5" id="KW-0175">Coiled coil</keyword>
<evidence type="ECO:0000259" key="8">
    <source>
        <dbReference type="PROSITE" id="PS50110"/>
    </source>
</evidence>
<evidence type="ECO:0000256" key="3">
    <source>
        <dbReference type="ARBA" id="ARBA00022553"/>
    </source>
</evidence>
<evidence type="ECO:0000256" key="5">
    <source>
        <dbReference type="SAM" id="Coils"/>
    </source>
</evidence>
<dbReference type="SUPFAM" id="SSF48452">
    <property type="entry name" value="TPR-like"/>
    <property type="match status" value="1"/>
</dbReference>
<dbReference type="Gene3D" id="3.30.565.10">
    <property type="entry name" value="Histidine kinase-like ATPase, C-terminal domain"/>
    <property type="match status" value="1"/>
</dbReference>
<dbReference type="CDD" id="cd00082">
    <property type="entry name" value="HisKA"/>
    <property type="match status" value="1"/>
</dbReference>
<dbReference type="InterPro" id="IPR005467">
    <property type="entry name" value="His_kinase_dom"/>
</dbReference>
<dbReference type="InterPro" id="IPR004358">
    <property type="entry name" value="Sig_transdc_His_kin-like_C"/>
</dbReference>
<feature type="modified residue" description="4-aspartylphosphate" evidence="4">
    <location>
        <position position="659"/>
    </location>
</feature>
<dbReference type="RefSeq" id="WP_088391505.1">
    <property type="nucleotide sequence ID" value="NZ_MTCZ01000028.1"/>
</dbReference>
<proteinExistence type="predicted"/>
<comment type="caution">
    <text evidence="9">The sequence shown here is derived from an EMBL/GenBank/DDBJ whole genome shotgun (WGS) entry which is preliminary data.</text>
</comment>
<dbReference type="InterPro" id="IPR011006">
    <property type="entry name" value="CheY-like_superfamily"/>
</dbReference>
<dbReference type="InterPro" id="IPR001789">
    <property type="entry name" value="Sig_transdc_resp-reg_receiver"/>
</dbReference>
<dbReference type="InterPro" id="IPR036890">
    <property type="entry name" value="HATPase_C_sf"/>
</dbReference>
<evidence type="ECO:0000256" key="4">
    <source>
        <dbReference type="PROSITE-ProRule" id="PRU00169"/>
    </source>
</evidence>
<dbReference type="PROSITE" id="PS50110">
    <property type="entry name" value="RESPONSE_REGULATORY"/>
    <property type="match status" value="1"/>
</dbReference>
<evidence type="ECO:0000259" key="7">
    <source>
        <dbReference type="PROSITE" id="PS50109"/>
    </source>
</evidence>
<keyword evidence="3 4" id="KW-0597">Phosphoprotein</keyword>
<gene>
    <name evidence="9" type="ORF">BWK59_04635</name>
</gene>
<dbReference type="Proteomes" id="UP000197768">
    <property type="component" value="Unassembled WGS sequence"/>
</dbReference>
<sequence length="733" mass="85320">MYRFFLIIWSLIVWPYDVSSQRINAIKRTELKIKKAKSALKELNTKESMMLAQEGLLESFQLNDNRLKAKAYMVLGCNFVEFVNTKKAERYFLKSLYYANLNDNDTLKGLVYNDLGAVYSYYEGNFEKGIKYYKKGLFYTEKIEDPIQITYDCLNIAGAYVDEGRYEEVMPFLKKATYYIQFNKEAEAQLNYNALWGRYYSYKNQKDKAEYFFEKSIQCGLTEKVDLLDSYLAEVYSDYAIHFEKFKEYDKALKYERLSSQYRDKVYNQKRSESVKSKEDVIKMKEYEWHINYIEKEKEEKELSLKKTYIIIVLFTIILGGLMVLVYILFKNNRNRRKSFIRLQKVNNELEKAKEKAEESTRVKSQFVSTITHELRTPLYGVIGISDLLADEYPEIIKSKYLQSLKFSAQYLLSLVNDVLQIYKITEKKIILEKSSFNLRDQLDAIKNSFYTQCLKTLNVIHVDVDNAIPERIVGDGLRLSQILMNLISNGLKFTENGKVELKVNLIDRIEDQLSLEFIVQDTGIGIAKENQQRIFEEFVQIERREEDYQGTGLGLPIVKKLIALFGGTIFLESEEGKGTKVVFRLNFEIDNEYFSSKLFVDEAKAQALKILLAEDNKINQIVTKKILKSFGYKVVIANNGLEAIEACKKGKFDIIFLDINMPLYDGYEVAIQIRNLSITTPIIALTAFDKYEVFSKCKKAGMNDVLVKPFEKEQLLGIINSYVGNHNFKGKL</sequence>